<reference evidence="4 5" key="1">
    <citation type="submission" date="2023-10" db="EMBL/GenBank/DDBJ databases">
        <title>Characteristics and mechanism of a salt-tolerant marine origin heterotrophic nitrifying- aerobic denitrifying bacteria Marinobacter xestospongiae HN1.</title>
        <authorList>
            <person name="Qi R."/>
        </authorList>
    </citation>
    <scope>NUCLEOTIDE SEQUENCE [LARGE SCALE GENOMIC DNA]</scope>
    <source>
        <strain evidence="4 5">HN1</strain>
    </source>
</reference>
<evidence type="ECO:0000259" key="3">
    <source>
        <dbReference type="PROSITE" id="PS50883"/>
    </source>
</evidence>
<dbReference type="InterPro" id="IPR029787">
    <property type="entry name" value="Nucleotide_cyclase"/>
</dbReference>
<dbReference type="Pfam" id="PF07695">
    <property type="entry name" value="7TMR-DISM_7TM"/>
    <property type="match status" value="1"/>
</dbReference>
<dbReference type="InterPro" id="IPR043128">
    <property type="entry name" value="Rev_trsase/Diguanyl_cyclase"/>
</dbReference>
<dbReference type="EMBL" id="JAWIIJ010000004">
    <property type="protein sequence ID" value="MDV2078611.1"/>
    <property type="molecule type" value="Genomic_DNA"/>
</dbReference>
<feature type="domain" description="EAL" evidence="3">
    <location>
        <begin position="592"/>
        <end position="844"/>
    </location>
</feature>
<name>A0ABU3VWH9_9GAMM</name>
<feature type="signal peptide" evidence="2">
    <location>
        <begin position="1"/>
        <end position="23"/>
    </location>
</feature>
<dbReference type="Gene3D" id="3.20.20.450">
    <property type="entry name" value="EAL domain"/>
    <property type="match status" value="1"/>
</dbReference>
<dbReference type="Pfam" id="PF00990">
    <property type="entry name" value="GGDEF"/>
    <property type="match status" value="1"/>
</dbReference>
<keyword evidence="2" id="KW-0732">Signal</keyword>
<gene>
    <name evidence="4" type="ORF">RYS15_07935</name>
</gene>
<evidence type="ECO:0000313" key="5">
    <source>
        <dbReference type="Proteomes" id="UP001269819"/>
    </source>
</evidence>
<dbReference type="PANTHER" id="PTHR33121">
    <property type="entry name" value="CYCLIC DI-GMP PHOSPHODIESTERASE PDEF"/>
    <property type="match status" value="1"/>
</dbReference>
<proteinExistence type="predicted"/>
<protein>
    <submittedName>
        <fullName evidence="4">EAL domain-containing protein</fullName>
    </submittedName>
</protein>
<sequence length="852" mass="95561">MRQSLIITSWLLLLLAVAAGVQAETSSHRWHQPDIRFLQVPAKTAFSLEQALASRHWQALAEASPNFGYVTNEYWFRMTPPTSPDHQILDISYPHLDDVTLYLVRNGQVIQTTHFGDRQPFAARPIDHPTFLIPYTVSGSGKDELLLRVQTQGALQVPIRLWPQNEVFEAIGQEDRLHNLYYGVLLTVICFNLFIFLALREVTYLLYTLSAASYLFLLSTLRGVPFQLLWPDYPLFHNLTVLLSVPAAMLFTLMFVRAFLKLPQNAPRLDLVVRSLVIFNVISFAGAFALDYNTSIRLSVALAIPSCLMLTVIGPIQWLRGNPQAGFYTIAWGLLTVGSAITAANKYGWIANSFITTYGMQLGSALEAILLTVALAVRVHQERQGKIAAREAELNAMAARRKAELRMMEQALHNPLTGLPNRTSFELVINERIGRQPKQRQAVGIIYLTNLQAITKTLGHRNTDRLLELAARRFNSIVADLPGVQPIEETPHRTFYLASLESAAFGFLIDADLIALHPRRIVQGLEQFREPIDYLGMQLPLDPQTGVAIYPDHAQDTNSLIRRAYIAQESDEARDRGLAYYQPSRDSYSADRLTLVSEFRLALQNQELELHLQPKLGLSNNQIVGAEALIRWPGRSTPIPADQLVAMAEQTGLIKPLTRWVLEEALRVRQQLLERGHAIGVSVNISPNNLREPEFPLHVQRLLTSHPDHRGHITLEVTETSMMLDPGNSLRTLKSLDATGIPLSIDDFGSGYSSLSYIKQLPAREIKIDRSLVGDLPKQNEDRVIVQTTIQMCHSLGYRVVAEGVEDAETQQLLMAMGCDMIQGYHLARPMPLADLLTWLDERADATARKLG</sequence>
<dbReference type="InterPro" id="IPR011623">
    <property type="entry name" value="7TMR_DISM_rcpt_extracell_dom1"/>
</dbReference>
<dbReference type="PROSITE" id="PS50883">
    <property type="entry name" value="EAL"/>
    <property type="match status" value="1"/>
</dbReference>
<dbReference type="SUPFAM" id="SSF55073">
    <property type="entry name" value="Nucleotide cyclase"/>
    <property type="match status" value="1"/>
</dbReference>
<comment type="caution">
    <text evidence="4">The sequence shown here is derived from an EMBL/GenBank/DDBJ whole genome shotgun (WGS) entry which is preliminary data.</text>
</comment>
<dbReference type="SUPFAM" id="SSF141868">
    <property type="entry name" value="EAL domain-like"/>
    <property type="match status" value="1"/>
</dbReference>
<dbReference type="SMART" id="SM00267">
    <property type="entry name" value="GGDEF"/>
    <property type="match status" value="1"/>
</dbReference>
<dbReference type="InterPro" id="IPR035919">
    <property type="entry name" value="EAL_sf"/>
</dbReference>
<accession>A0ABU3VWH9</accession>
<dbReference type="InterPro" id="IPR050706">
    <property type="entry name" value="Cyclic-di-GMP_PDE-like"/>
</dbReference>
<dbReference type="RefSeq" id="WP_316973344.1">
    <property type="nucleotide sequence ID" value="NZ_JAWIIJ010000004.1"/>
</dbReference>
<feature type="transmembrane region" description="Helical" evidence="1">
    <location>
        <begin position="325"/>
        <end position="343"/>
    </location>
</feature>
<feature type="transmembrane region" description="Helical" evidence="1">
    <location>
        <begin position="204"/>
        <end position="224"/>
    </location>
</feature>
<evidence type="ECO:0000256" key="2">
    <source>
        <dbReference type="SAM" id="SignalP"/>
    </source>
</evidence>
<dbReference type="Pfam" id="PF00563">
    <property type="entry name" value="EAL"/>
    <property type="match status" value="1"/>
</dbReference>
<feature type="transmembrane region" description="Helical" evidence="1">
    <location>
        <begin position="296"/>
        <end position="313"/>
    </location>
</feature>
<dbReference type="Gene3D" id="3.30.70.270">
    <property type="match status" value="1"/>
</dbReference>
<feature type="transmembrane region" description="Helical" evidence="1">
    <location>
        <begin position="180"/>
        <end position="199"/>
    </location>
</feature>
<feature type="chain" id="PRO_5047101449" evidence="2">
    <location>
        <begin position="24"/>
        <end position="852"/>
    </location>
</feature>
<evidence type="ECO:0000256" key="1">
    <source>
        <dbReference type="SAM" id="Phobius"/>
    </source>
</evidence>
<feature type="transmembrane region" description="Helical" evidence="1">
    <location>
        <begin position="236"/>
        <end position="259"/>
    </location>
</feature>
<dbReference type="InterPro" id="IPR001633">
    <property type="entry name" value="EAL_dom"/>
</dbReference>
<dbReference type="Proteomes" id="UP001269819">
    <property type="component" value="Unassembled WGS sequence"/>
</dbReference>
<dbReference type="InterPro" id="IPR000160">
    <property type="entry name" value="GGDEF_dom"/>
</dbReference>
<feature type="transmembrane region" description="Helical" evidence="1">
    <location>
        <begin position="355"/>
        <end position="377"/>
    </location>
</feature>
<evidence type="ECO:0000313" key="4">
    <source>
        <dbReference type="EMBL" id="MDV2078611.1"/>
    </source>
</evidence>
<keyword evidence="1" id="KW-1133">Transmembrane helix</keyword>
<dbReference type="Gene3D" id="2.60.40.2380">
    <property type="match status" value="1"/>
</dbReference>
<feature type="transmembrane region" description="Helical" evidence="1">
    <location>
        <begin position="271"/>
        <end position="290"/>
    </location>
</feature>
<dbReference type="InterPro" id="IPR011622">
    <property type="entry name" value="7TMR_DISM_rcpt_extracell_dom2"/>
</dbReference>
<dbReference type="CDD" id="cd01948">
    <property type="entry name" value="EAL"/>
    <property type="match status" value="1"/>
</dbReference>
<dbReference type="SMART" id="SM00052">
    <property type="entry name" value="EAL"/>
    <property type="match status" value="1"/>
</dbReference>
<keyword evidence="1" id="KW-0472">Membrane</keyword>
<dbReference type="PANTHER" id="PTHR33121:SF79">
    <property type="entry name" value="CYCLIC DI-GMP PHOSPHODIESTERASE PDED-RELATED"/>
    <property type="match status" value="1"/>
</dbReference>
<keyword evidence="1" id="KW-0812">Transmembrane</keyword>
<keyword evidence="5" id="KW-1185">Reference proteome</keyword>
<organism evidence="4 5">
    <name type="scientific">Marinobacter xestospongiae</name>
    <dbReference type="NCBI Taxonomy" id="994319"/>
    <lineage>
        <taxon>Bacteria</taxon>
        <taxon>Pseudomonadati</taxon>
        <taxon>Pseudomonadota</taxon>
        <taxon>Gammaproteobacteria</taxon>
        <taxon>Pseudomonadales</taxon>
        <taxon>Marinobacteraceae</taxon>
        <taxon>Marinobacter</taxon>
    </lineage>
</organism>
<dbReference type="Pfam" id="PF07696">
    <property type="entry name" value="7TMR-DISMED2"/>
    <property type="match status" value="1"/>
</dbReference>